<evidence type="ECO:0000313" key="1">
    <source>
        <dbReference type="EMBL" id="MEB3070279.1"/>
    </source>
</evidence>
<name>A0ABU5Z230_9MYCO</name>
<evidence type="ECO:0000313" key="2">
    <source>
        <dbReference type="Proteomes" id="UP001299283"/>
    </source>
</evidence>
<gene>
    <name evidence="1" type="ORF">K5L39_13900</name>
</gene>
<dbReference type="SUPFAM" id="SSF54637">
    <property type="entry name" value="Thioesterase/thiol ester dehydrase-isomerase"/>
    <property type="match status" value="1"/>
</dbReference>
<protein>
    <submittedName>
        <fullName evidence="1">Acyl dehydratase</fullName>
    </submittedName>
</protein>
<comment type="caution">
    <text evidence="1">The sequence shown here is derived from an EMBL/GenBank/DDBJ whole genome shotgun (WGS) entry which is preliminary data.</text>
</comment>
<keyword evidence="2" id="KW-1185">Reference proteome</keyword>
<organism evidence="1 2">
    <name type="scientific">[Mycobacterium] vasticus</name>
    <dbReference type="NCBI Taxonomy" id="2875777"/>
    <lineage>
        <taxon>Bacteria</taxon>
        <taxon>Bacillati</taxon>
        <taxon>Actinomycetota</taxon>
        <taxon>Actinomycetes</taxon>
        <taxon>Mycobacteriales</taxon>
        <taxon>Mycobacteriaceae</taxon>
        <taxon>Mycolicibacter</taxon>
    </lineage>
</organism>
<reference evidence="1 2" key="1">
    <citation type="submission" date="2023-12" db="EMBL/GenBank/DDBJ databases">
        <title>Description of new species of Mycobacterium terrae complex isolated from sewage at the Sao Paulo Zoological Park Foundation in Brazil.</title>
        <authorList>
            <person name="Romagnoli C.L."/>
            <person name="Conceicao E.C."/>
            <person name="Machado E."/>
            <person name="Barreto L.B.P.F."/>
            <person name="Sharma A."/>
            <person name="Silva N.M."/>
            <person name="Marques L.E."/>
            <person name="Juliana M.A."/>
            <person name="Lourenco M.C.S."/>
            <person name="Digiampietri L.A."/>
            <person name="Suffys P.N."/>
            <person name="Viana-Niero C."/>
        </authorList>
    </citation>
    <scope>NUCLEOTIDE SEQUENCE [LARGE SCALE GENOMIC DNA]</scope>
    <source>
        <strain evidence="1 2">MYC017</strain>
    </source>
</reference>
<sequence length="141" mass="15051">MTQHITAVSQAAVGTELPAVAFPLSLYRLVMVAGGNRDFNAIHHNRDYARNTGAPDAYANTLFLMGMWERAIDDWTGSTGRIVAIRGFRMSRFNTVGTTAVVSGRVQAADAERGIVTFTIGTADDDGATVGPGEVDVSFAR</sequence>
<dbReference type="Gene3D" id="3.10.129.10">
    <property type="entry name" value="Hotdog Thioesterase"/>
    <property type="match status" value="1"/>
</dbReference>
<dbReference type="InterPro" id="IPR029069">
    <property type="entry name" value="HotDog_dom_sf"/>
</dbReference>
<dbReference type="EMBL" id="JAYJJQ010000012">
    <property type="protein sequence ID" value="MEB3070279.1"/>
    <property type="molecule type" value="Genomic_DNA"/>
</dbReference>
<dbReference type="Proteomes" id="UP001299283">
    <property type="component" value="Unassembled WGS sequence"/>
</dbReference>
<accession>A0ABU5Z230</accession>
<dbReference type="RefSeq" id="WP_225398652.1">
    <property type="nucleotide sequence ID" value="NZ_JAYJJQ010000012.1"/>
</dbReference>
<proteinExistence type="predicted"/>